<name>D6PST1_9CAUD</name>
<dbReference type="Proteomes" id="UP000002375">
    <property type="component" value="Segment"/>
</dbReference>
<evidence type="ECO:0000313" key="2">
    <source>
        <dbReference type="Proteomes" id="UP000002375"/>
    </source>
</evidence>
<proteinExistence type="predicted"/>
<sequence length="56" mass="6213">MNDEILSELKRTNRLLTLLVLCQGESNLQDELLKGAVDAIKNSPTAQILSAKKEMD</sequence>
<dbReference type="KEGG" id="vg:26040495"/>
<evidence type="ECO:0000313" key="1">
    <source>
        <dbReference type="EMBL" id="ADF83422.1"/>
    </source>
</evidence>
<dbReference type="EMBL" id="GU967410">
    <property type="protein sequence ID" value="ADF83422.1"/>
    <property type="molecule type" value="Genomic_DNA"/>
</dbReference>
<keyword evidence="2" id="KW-1185">Reference proteome</keyword>
<organism evidence="1 2">
    <name type="scientific">Lactobacillus phage LBR48</name>
    <dbReference type="NCBI Taxonomy" id="755164"/>
    <lineage>
        <taxon>Viruses</taxon>
        <taxon>Duplodnaviria</taxon>
        <taxon>Heunggongvirae</taxon>
        <taxon>Uroviricota</taxon>
        <taxon>Caudoviricetes</taxon>
        <taxon>Anamdongvirus</taxon>
        <taxon>Anamdongvirus LBR48</taxon>
    </lineage>
</organism>
<reference evidence="1 2" key="1">
    <citation type="journal article" date="2011" name="Arch. Virol.">
        <title>Complete nucleotide sequence of the temperate bacteriophage LBR48, a new member of the family Myoviridae.</title>
        <authorList>
            <person name="Jang S.H."/>
            <person name="Yoon B.H."/>
            <person name="Chang H.I."/>
        </authorList>
    </citation>
    <scope>NUCLEOTIDE SEQUENCE [LARGE SCALE GENOMIC DNA]</scope>
</reference>
<dbReference type="GeneID" id="26040495"/>
<protein>
    <submittedName>
        <fullName evidence="1">Uncharacterized protein</fullName>
    </submittedName>
</protein>
<dbReference type="RefSeq" id="YP_009168547.1">
    <property type="nucleotide sequence ID" value="NC_027990.1"/>
</dbReference>
<accession>D6PST1</accession>